<dbReference type="Pfam" id="PF16366">
    <property type="entry name" value="CEBP_ZZ"/>
    <property type="match status" value="1"/>
</dbReference>
<dbReference type="OrthoDB" id="10033548at2759"/>
<dbReference type="AlphaFoldDB" id="A0A3P7IMW9"/>
<proteinExistence type="predicted"/>
<dbReference type="InterPro" id="IPR032296">
    <property type="entry name" value="CEBP_ZZ"/>
</dbReference>
<evidence type="ECO:0000256" key="1">
    <source>
        <dbReference type="ARBA" id="ARBA00022884"/>
    </source>
</evidence>
<dbReference type="InterPro" id="IPR038446">
    <property type="entry name" value="CEBP_ZZ_sf"/>
</dbReference>
<dbReference type="GO" id="GO:0005737">
    <property type="term" value="C:cytoplasm"/>
    <property type="evidence" value="ECO:0007669"/>
    <property type="project" value="TreeGrafter"/>
</dbReference>
<reference evidence="3 4" key="1">
    <citation type="submission" date="2018-11" db="EMBL/GenBank/DDBJ databases">
        <authorList>
            <consortium name="Pathogen Informatics"/>
        </authorList>
    </citation>
    <scope>NUCLEOTIDE SEQUENCE [LARGE SCALE GENOMIC DNA]</scope>
</reference>
<dbReference type="GO" id="GO:0000900">
    <property type="term" value="F:mRNA regulatory element binding translation repressor activity"/>
    <property type="evidence" value="ECO:0007669"/>
    <property type="project" value="TreeGrafter"/>
</dbReference>
<evidence type="ECO:0000313" key="4">
    <source>
        <dbReference type="Proteomes" id="UP000270094"/>
    </source>
</evidence>
<dbReference type="GO" id="GO:0043022">
    <property type="term" value="F:ribosome binding"/>
    <property type="evidence" value="ECO:0007669"/>
    <property type="project" value="TreeGrafter"/>
</dbReference>
<accession>A0A3P7IMW9</accession>
<dbReference type="GO" id="GO:2000766">
    <property type="term" value="P:negative regulation of cytoplasmic translation"/>
    <property type="evidence" value="ECO:0007669"/>
    <property type="project" value="TreeGrafter"/>
</dbReference>
<dbReference type="GO" id="GO:0043005">
    <property type="term" value="C:neuron projection"/>
    <property type="evidence" value="ECO:0007669"/>
    <property type="project" value="TreeGrafter"/>
</dbReference>
<dbReference type="GO" id="GO:0005634">
    <property type="term" value="C:nucleus"/>
    <property type="evidence" value="ECO:0007669"/>
    <property type="project" value="TreeGrafter"/>
</dbReference>
<dbReference type="InterPro" id="IPR034819">
    <property type="entry name" value="CPEB"/>
</dbReference>
<evidence type="ECO:0000313" key="3">
    <source>
        <dbReference type="EMBL" id="VDM71326.1"/>
    </source>
</evidence>
<evidence type="ECO:0000259" key="2">
    <source>
        <dbReference type="Pfam" id="PF16366"/>
    </source>
</evidence>
<dbReference type="PANTHER" id="PTHR12566">
    <property type="entry name" value="CYTOPLASMIC POLYADENYLATION ELEMENT BINDING PROTEIN CPEB"/>
    <property type="match status" value="1"/>
</dbReference>
<dbReference type="Gene3D" id="4.10.640.40">
    <property type="entry name" value="Cytoplasmic polyadenylation element-binding protein, ZZ domain"/>
    <property type="match status" value="1"/>
</dbReference>
<dbReference type="GO" id="GO:0003730">
    <property type="term" value="F:mRNA 3'-UTR binding"/>
    <property type="evidence" value="ECO:0007669"/>
    <property type="project" value="InterPro"/>
</dbReference>
<dbReference type="InterPro" id="IPR012677">
    <property type="entry name" value="Nucleotide-bd_a/b_plait_sf"/>
</dbReference>
<dbReference type="GO" id="GO:0045202">
    <property type="term" value="C:synapse"/>
    <property type="evidence" value="ECO:0007669"/>
    <property type="project" value="TreeGrafter"/>
</dbReference>
<keyword evidence="4" id="KW-1185">Reference proteome</keyword>
<organism evidence="3 4">
    <name type="scientific">Strongylus vulgaris</name>
    <name type="common">Blood worm</name>
    <dbReference type="NCBI Taxonomy" id="40348"/>
    <lineage>
        <taxon>Eukaryota</taxon>
        <taxon>Metazoa</taxon>
        <taxon>Ecdysozoa</taxon>
        <taxon>Nematoda</taxon>
        <taxon>Chromadorea</taxon>
        <taxon>Rhabditida</taxon>
        <taxon>Rhabditina</taxon>
        <taxon>Rhabditomorpha</taxon>
        <taxon>Strongyloidea</taxon>
        <taxon>Strongylidae</taxon>
        <taxon>Strongylus</taxon>
    </lineage>
</organism>
<dbReference type="Proteomes" id="UP000270094">
    <property type="component" value="Unassembled WGS sequence"/>
</dbReference>
<dbReference type="Gene3D" id="3.30.70.330">
    <property type="match status" value="1"/>
</dbReference>
<feature type="domain" description="Cytoplasmic polyadenylation element-binding protein ZZ" evidence="2">
    <location>
        <begin position="54"/>
        <end position="109"/>
    </location>
</feature>
<sequence>MSLSFGDVLFARIEVELETDYPKGAGCVVFRDREAFVAACACRYVPINFGEHIKKVELQPYLMRPVECEICQTVKTRNFCPRLRCLKFMCDSCWRQAHIDLPDHFPLIRAPPFRSRTGISYFDERR</sequence>
<protein>
    <recommendedName>
        <fullName evidence="2">Cytoplasmic polyadenylation element-binding protein ZZ domain-containing protein</fullName>
    </recommendedName>
</protein>
<dbReference type="EMBL" id="UYYB01019906">
    <property type="protein sequence ID" value="VDM71326.1"/>
    <property type="molecule type" value="Genomic_DNA"/>
</dbReference>
<gene>
    <name evidence="3" type="ORF">SVUK_LOCUS6324</name>
</gene>
<dbReference type="GO" id="GO:0008135">
    <property type="term" value="F:translation factor activity, RNA binding"/>
    <property type="evidence" value="ECO:0007669"/>
    <property type="project" value="TreeGrafter"/>
</dbReference>
<dbReference type="PANTHER" id="PTHR12566:SF12">
    <property type="entry name" value="TRANSLATIONAL REGULATOR ORB2"/>
    <property type="match status" value="1"/>
</dbReference>
<name>A0A3P7IMW9_STRVU</name>
<keyword evidence="1" id="KW-0694">RNA-binding</keyword>